<keyword evidence="2" id="KW-1185">Reference proteome</keyword>
<organism evidence="1 2">
    <name type="scientific">Aspergillus pseudoustus</name>
    <dbReference type="NCBI Taxonomy" id="1810923"/>
    <lineage>
        <taxon>Eukaryota</taxon>
        <taxon>Fungi</taxon>
        <taxon>Dikarya</taxon>
        <taxon>Ascomycota</taxon>
        <taxon>Pezizomycotina</taxon>
        <taxon>Eurotiomycetes</taxon>
        <taxon>Eurotiomycetidae</taxon>
        <taxon>Eurotiales</taxon>
        <taxon>Aspergillaceae</taxon>
        <taxon>Aspergillus</taxon>
        <taxon>Aspergillus subgen. Nidulantes</taxon>
    </lineage>
</organism>
<dbReference type="InterPro" id="IPR006439">
    <property type="entry name" value="HAD-SF_hydro_IA"/>
</dbReference>
<dbReference type="NCBIfam" id="TIGR01509">
    <property type="entry name" value="HAD-SF-IA-v3"/>
    <property type="match status" value="1"/>
</dbReference>
<dbReference type="SUPFAM" id="SSF56784">
    <property type="entry name" value="HAD-like"/>
    <property type="match status" value="1"/>
</dbReference>
<dbReference type="Gene3D" id="3.40.50.1000">
    <property type="entry name" value="HAD superfamily/HAD-like"/>
    <property type="match status" value="1"/>
</dbReference>
<dbReference type="InterPro" id="IPR023198">
    <property type="entry name" value="PGP-like_dom2"/>
</dbReference>
<evidence type="ECO:0000313" key="1">
    <source>
        <dbReference type="EMBL" id="KAL2826538.1"/>
    </source>
</evidence>
<dbReference type="EMBL" id="JBFXLU010000438">
    <property type="protein sequence ID" value="KAL2826538.1"/>
    <property type="molecule type" value="Genomic_DNA"/>
</dbReference>
<dbReference type="PANTHER" id="PTHR43611">
    <property type="entry name" value="ALPHA-D-GLUCOSE 1-PHOSPHATE PHOSPHATASE"/>
    <property type="match status" value="1"/>
</dbReference>
<dbReference type="InterPro" id="IPR023214">
    <property type="entry name" value="HAD_sf"/>
</dbReference>
<dbReference type="Pfam" id="PF00702">
    <property type="entry name" value="Hydrolase"/>
    <property type="match status" value="1"/>
</dbReference>
<name>A0ABR4IFK0_9EURO</name>
<protein>
    <submittedName>
        <fullName evidence="1">HAD-like protein</fullName>
    </submittedName>
</protein>
<reference evidence="1 2" key="1">
    <citation type="submission" date="2024-07" db="EMBL/GenBank/DDBJ databases">
        <title>Section-level genome sequencing and comparative genomics of Aspergillus sections Usti and Cavernicolus.</title>
        <authorList>
            <consortium name="Lawrence Berkeley National Laboratory"/>
            <person name="Nybo J.L."/>
            <person name="Vesth T.C."/>
            <person name="Theobald S."/>
            <person name="Frisvad J.C."/>
            <person name="Larsen T.O."/>
            <person name="Kjaerboelling I."/>
            <person name="Rothschild-Mancinelli K."/>
            <person name="Lyhne E.K."/>
            <person name="Kogle M.E."/>
            <person name="Barry K."/>
            <person name="Clum A."/>
            <person name="Na H."/>
            <person name="Ledsgaard L."/>
            <person name="Lin J."/>
            <person name="Lipzen A."/>
            <person name="Kuo A."/>
            <person name="Riley R."/>
            <person name="Mondo S."/>
            <person name="Labutti K."/>
            <person name="Haridas S."/>
            <person name="Pangalinan J."/>
            <person name="Salamov A.A."/>
            <person name="Simmons B.A."/>
            <person name="Magnuson J.K."/>
            <person name="Chen J."/>
            <person name="Drula E."/>
            <person name="Henrissat B."/>
            <person name="Wiebenga A."/>
            <person name="Lubbers R.J."/>
            <person name="Gomes A.C."/>
            <person name="Makela M.R."/>
            <person name="Stajich J."/>
            <person name="Grigoriev I.V."/>
            <person name="Mortensen U.H."/>
            <person name="De Vries R.P."/>
            <person name="Baker S.E."/>
            <person name="Andersen M.R."/>
        </authorList>
    </citation>
    <scope>NUCLEOTIDE SEQUENCE [LARGE SCALE GENOMIC DNA]</scope>
    <source>
        <strain evidence="1 2">CBS 123904</strain>
    </source>
</reference>
<dbReference type="InterPro" id="IPR036412">
    <property type="entry name" value="HAD-like_sf"/>
</dbReference>
<gene>
    <name evidence="1" type="ORF">BJY01DRAFT_241342</name>
</gene>
<evidence type="ECO:0000313" key="2">
    <source>
        <dbReference type="Proteomes" id="UP001610446"/>
    </source>
</evidence>
<sequence length="480" mass="53723">MSPPNGLKPKITTLLVDLGGVFFHPEVETKLATAESTVSLRRLMTTSIWMNYEVGKLNEDECFAQLAKLYRFATEDLANLIQKFRGSVNYDRDLAAAFRAIRRTSQVRIFLVSNISSNDYQALRERWDDEFWSLFDDVFTSSMLGVRKPSPRFYTHVLRATRSNPQTIFTIDDNPENVLMAISVGMRGTSCIADLPRTLANITSDPVERGIAFLKRNAGRFPSVTQDGAEIEENYAPLLILEALQQRSLVDLKFPPRLWNFFSGPPRYTTETYPEDLDTTSLGLAAMSYDPDLAHSILDEMLTYVDEDGFVQAYTDRTRPRIDAVISLNVLVAFTLYNRTYELPETLAWITSILLTRAYIGGTRYYPNAEWFLYYVTRLLAASEGHDAALDERLFAPLRVRVAERVGAPGDAFALGMRIAACEYVGVECAVDREALAAMQMEDGGWPASCMYLFPGAARDVGNRGASTAFAVRALGGRAS</sequence>
<dbReference type="PANTHER" id="PTHR43611:SF3">
    <property type="entry name" value="FLAVIN MONONUCLEOTIDE HYDROLASE 1, CHLOROPLATIC"/>
    <property type="match status" value="1"/>
</dbReference>
<proteinExistence type="predicted"/>
<accession>A0ABR4IFK0</accession>
<dbReference type="Gene3D" id="1.10.150.240">
    <property type="entry name" value="Putative phosphatase, domain 2"/>
    <property type="match status" value="1"/>
</dbReference>
<comment type="caution">
    <text evidence="1">The sequence shown here is derived from an EMBL/GenBank/DDBJ whole genome shotgun (WGS) entry which is preliminary data.</text>
</comment>
<dbReference type="Proteomes" id="UP001610446">
    <property type="component" value="Unassembled WGS sequence"/>
</dbReference>